<dbReference type="PANTHER" id="PTHR42830:SF2">
    <property type="entry name" value="OSMC_OHR FAMILY PROTEIN"/>
    <property type="match status" value="1"/>
</dbReference>
<dbReference type="InterPro" id="IPR003718">
    <property type="entry name" value="OsmC/Ohr_fam"/>
</dbReference>
<dbReference type="RefSeq" id="WP_112112159.1">
    <property type="nucleotide sequence ID" value="NZ_QLSZ01000001.1"/>
</dbReference>
<dbReference type="Proteomes" id="UP000248840">
    <property type="component" value="Unassembled WGS sequence"/>
</dbReference>
<accession>A0A328YUF1</accession>
<dbReference type="OrthoDB" id="9795405at2"/>
<sequence length="145" mass="16396">MENHIYNVNLKWESDRKGLISSPELPTTIEVATPPEFDKGMPNIWSPEHLFTASVLSCFMTTFLAISEYSKLDFISFECSSEGILEKIEGKYLMTKIILKPTLTIADLNKIEKAQRVLELSEKACLISNSIKSEVILKPTINIEN</sequence>
<gene>
    <name evidence="1" type="ORF">CLV55_101527</name>
</gene>
<dbReference type="EMBL" id="QLSZ01000001">
    <property type="protein sequence ID" value="RAR75822.1"/>
    <property type="molecule type" value="Genomic_DNA"/>
</dbReference>
<dbReference type="AlphaFoldDB" id="A0A328YUF1"/>
<dbReference type="InterPro" id="IPR052707">
    <property type="entry name" value="OsmC_Ohr_Peroxiredoxin"/>
</dbReference>
<dbReference type="PANTHER" id="PTHR42830">
    <property type="entry name" value="OSMOTICALLY INDUCIBLE FAMILY PROTEIN"/>
    <property type="match status" value="1"/>
</dbReference>
<reference evidence="1 2" key="1">
    <citation type="submission" date="2018-06" db="EMBL/GenBank/DDBJ databases">
        <title>Genomic Encyclopedia of Archaeal and Bacterial Type Strains, Phase II (KMG-II): from individual species to whole genera.</title>
        <authorList>
            <person name="Goeker M."/>
        </authorList>
    </citation>
    <scope>NUCLEOTIDE SEQUENCE [LARGE SCALE GENOMIC DNA]</scope>
    <source>
        <strain evidence="1 2">DSM 25663</strain>
    </source>
</reference>
<dbReference type="InterPro" id="IPR015946">
    <property type="entry name" value="KH_dom-like_a/b"/>
</dbReference>
<protein>
    <submittedName>
        <fullName evidence="1">Organic hydroperoxide reductase OsmC/OhrA</fullName>
    </submittedName>
</protein>
<dbReference type="InterPro" id="IPR036102">
    <property type="entry name" value="OsmC/Ohrsf"/>
</dbReference>
<proteinExistence type="predicted"/>
<comment type="caution">
    <text evidence="1">The sequence shown here is derived from an EMBL/GenBank/DDBJ whole genome shotgun (WGS) entry which is preliminary data.</text>
</comment>
<keyword evidence="2" id="KW-1185">Reference proteome</keyword>
<evidence type="ECO:0000313" key="2">
    <source>
        <dbReference type="Proteomes" id="UP000248840"/>
    </source>
</evidence>
<evidence type="ECO:0000313" key="1">
    <source>
        <dbReference type="EMBL" id="RAR75822.1"/>
    </source>
</evidence>
<dbReference type="Gene3D" id="3.30.300.20">
    <property type="match status" value="1"/>
</dbReference>
<dbReference type="Pfam" id="PF02566">
    <property type="entry name" value="OsmC"/>
    <property type="match status" value="1"/>
</dbReference>
<name>A0A328YUF1_9FLAO</name>
<dbReference type="SUPFAM" id="SSF82784">
    <property type="entry name" value="OsmC-like"/>
    <property type="match status" value="1"/>
</dbReference>
<organism evidence="1 2">
    <name type="scientific">Flavobacterium aciduliphilum</name>
    <dbReference type="NCBI Taxonomy" id="1101402"/>
    <lineage>
        <taxon>Bacteria</taxon>
        <taxon>Pseudomonadati</taxon>
        <taxon>Bacteroidota</taxon>
        <taxon>Flavobacteriia</taxon>
        <taxon>Flavobacteriales</taxon>
        <taxon>Flavobacteriaceae</taxon>
        <taxon>Flavobacterium</taxon>
    </lineage>
</organism>